<dbReference type="AlphaFoldDB" id="A0A0F6SHR3"/>
<keyword evidence="5 6" id="KW-0472">Membrane</keyword>
<evidence type="ECO:0000256" key="3">
    <source>
        <dbReference type="ARBA" id="ARBA00022692"/>
    </source>
</evidence>
<gene>
    <name evidence="7" type="ORF">DB32_008043</name>
</gene>
<feature type="transmembrane region" description="Helical" evidence="6">
    <location>
        <begin position="136"/>
        <end position="156"/>
    </location>
</feature>
<protein>
    <submittedName>
        <fullName evidence="7">Putative MEMBRANE PROTEIN</fullName>
    </submittedName>
</protein>
<dbReference type="STRING" id="927083.DB32_008043"/>
<dbReference type="GO" id="GO:0016020">
    <property type="term" value="C:membrane"/>
    <property type="evidence" value="ECO:0007669"/>
    <property type="project" value="UniProtKB-SubCell"/>
</dbReference>
<evidence type="ECO:0000256" key="5">
    <source>
        <dbReference type="ARBA" id="ARBA00023136"/>
    </source>
</evidence>
<dbReference type="Pfam" id="PF07947">
    <property type="entry name" value="YhhN"/>
    <property type="match status" value="1"/>
</dbReference>
<keyword evidence="8" id="KW-1185">Reference proteome</keyword>
<feature type="transmembrane region" description="Helical" evidence="6">
    <location>
        <begin position="168"/>
        <end position="189"/>
    </location>
</feature>
<dbReference type="PANTHER" id="PTHR31885:SF6">
    <property type="entry name" value="GH04784P"/>
    <property type="match status" value="1"/>
</dbReference>
<dbReference type="KEGG" id="samy:DB32_008043"/>
<feature type="transmembrane region" description="Helical" evidence="6">
    <location>
        <begin position="112"/>
        <end position="130"/>
    </location>
</feature>
<evidence type="ECO:0000256" key="6">
    <source>
        <dbReference type="SAM" id="Phobius"/>
    </source>
</evidence>
<dbReference type="EMBL" id="CP011125">
    <property type="protein sequence ID" value="AKF10894.1"/>
    <property type="molecule type" value="Genomic_DNA"/>
</dbReference>
<dbReference type="PANTHER" id="PTHR31885">
    <property type="entry name" value="GH04784P"/>
    <property type="match status" value="1"/>
</dbReference>
<proteinExistence type="inferred from homology"/>
<dbReference type="RefSeq" id="WP_075097739.1">
    <property type="nucleotide sequence ID" value="NZ_CP011125.1"/>
</dbReference>
<comment type="similarity">
    <text evidence="2">Belongs to the TMEM86 family.</text>
</comment>
<organism evidence="7 8">
    <name type="scientific">Sandaracinus amylolyticus</name>
    <dbReference type="NCBI Taxonomy" id="927083"/>
    <lineage>
        <taxon>Bacteria</taxon>
        <taxon>Pseudomonadati</taxon>
        <taxon>Myxococcota</taxon>
        <taxon>Polyangia</taxon>
        <taxon>Polyangiales</taxon>
        <taxon>Sandaracinaceae</taxon>
        <taxon>Sandaracinus</taxon>
    </lineage>
</organism>
<reference evidence="7 8" key="1">
    <citation type="submission" date="2015-03" db="EMBL/GenBank/DDBJ databases">
        <title>Genome assembly of Sandaracinus amylolyticus DSM 53668.</title>
        <authorList>
            <person name="Sharma G."/>
            <person name="Subramanian S."/>
        </authorList>
    </citation>
    <scope>NUCLEOTIDE SEQUENCE [LARGE SCALE GENOMIC DNA]</scope>
    <source>
        <strain evidence="7 8">DSM 53668</strain>
    </source>
</reference>
<dbReference type="Proteomes" id="UP000034883">
    <property type="component" value="Chromosome"/>
</dbReference>
<feature type="transmembrane region" description="Helical" evidence="6">
    <location>
        <begin position="80"/>
        <end position="100"/>
    </location>
</feature>
<evidence type="ECO:0000313" key="8">
    <source>
        <dbReference type="Proteomes" id="UP000034883"/>
    </source>
</evidence>
<dbReference type="GO" id="GO:0016787">
    <property type="term" value="F:hydrolase activity"/>
    <property type="evidence" value="ECO:0007669"/>
    <property type="project" value="TreeGrafter"/>
</dbReference>
<name>A0A0F6SHR3_9BACT</name>
<feature type="transmembrane region" description="Helical" evidence="6">
    <location>
        <begin position="201"/>
        <end position="222"/>
    </location>
</feature>
<keyword evidence="3 6" id="KW-0812">Transmembrane</keyword>
<comment type="subcellular location">
    <subcellularLocation>
        <location evidence="1">Membrane</location>
        <topology evidence="1">Multi-pass membrane protein</topology>
    </subcellularLocation>
</comment>
<accession>A0A0F6SHR3</accession>
<keyword evidence="4 6" id="KW-1133">Transmembrane helix</keyword>
<evidence type="ECO:0000313" key="7">
    <source>
        <dbReference type="EMBL" id="AKF10894.1"/>
    </source>
</evidence>
<evidence type="ECO:0000256" key="1">
    <source>
        <dbReference type="ARBA" id="ARBA00004141"/>
    </source>
</evidence>
<evidence type="ECO:0000256" key="4">
    <source>
        <dbReference type="ARBA" id="ARBA00022989"/>
    </source>
</evidence>
<sequence>MRSRVLAIVAFVGGALFVAGVVIDSHALRMLTKPLPVIAIALWIVRAAPPSAYRRAIVLGLGASLAGDVLLELASGIPALAGSLFVAGLLAFLVAHVLYVRAYTSDTRALHPARALPAYAYGALMLAALWPGLGGMVAPVVLYTLVICTMLWRAAARLGHVDAASARLALSGAIVFALSDSMIALGRFGTHLLSESVRTGWPLRLAIITTYWLGQWAIAASARR</sequence>
<dbReference type="InterPro" id="IPR012506">
    <property type="entry name" value="TMEM86B-like"/>
</dbReference>
<evidence type="ECO:0000256" key="2">
    <source>
        <dbReference type="ARBA" id="ARBA00007375"/>
    </source>
</evidence>